<dbReference type="PANTHER" id="PTHR10039:SF17">
    <property type="entry name" value="FUNGAL STAND N-TERMINAL GOODBYE DOMAIN-CONTAINING PROTEIN-RELATED"/>
    <property type="match status" value="1"/>
</dbReference>
<dbReference type="PROSITE" id="PS50082">
    <property type="entry name" value="WD_REPEATS_2"/>
    <property type="match status" value="1"/>
</dbReference>
<keyword evidence="2" id="KW-0853">WD repeat</keyword>
<dbReference type="SUPFAM" id="SSF52540">
    <property type="entry name" value="P-loop containing nucleoside triphosphate hydrolases"/>
    <property type="match status" value="1"/>
</dbReference>
<gene>
    <name evidence="5" type="ORF">DAEQUDRAFT_172681</name>
</gene>
<dbReference type="Proteomes" id="UP000076727">
    <property type="component" value="Unassembled WGS sequence"/>
</dbReference>
<dbReference type="OrthoDB" id="2800734at2759"/>
<dbReference type="Pfam" id="PF24883">
    <property type="entry name" value="NPHP3_N"/>
    <property type="match status" value="1"/>
</dbReference>
<dbReference type="PROSITE" id="PS50294">
    <property type="entry name" value="WD_REPEATS_REGION"/>
    <property type="match status" value="1"/>
</dbReference>
<evidence type="ECO:0000256" key="1">
    <source>
        <dbReference type="ARBA" id="ARBA00022737"/>
    </source>
</evidence>
<dbReference type="Gene3D" id="3.40.50.300">
    <property type="entry name" value="P-loop containing nucleotide triphosphate hydrolases"/>
    <property type="match status" value="1"/>
</dbReference>
<protein>
    <recommendedName>
        <fullName evidence="4">Nephrocystin 3-like N-terminal domain-containing protein</fullName>
    </recommendedName>
</protein>
<keyword evidence="1" id="KW-0677">Repeat</keyword>
<evidence type="ECO:0000256" key="3">
    <source>
        <dbReference type="SAM" id="MobiDB-lite"/>
    </source>
</evidence>
<dbReference type="SMART" id="SM00320">
    <property type="entry name" value="WD40"/>
    <property type="match status" value="2"/>
</dbReference>
<keyword evidence="6" id="KW-1185">Reference proteome</keyword>
<feature type="repeat" description="WD" evidence="2">
    <location>
        <begin position="827"/>
        <end position="868"/>
    </location>
</feature>
<dbReference type="PANTHER" id="PTHR10039">
    <property type="entry name" value="AMELOGENIN"/>
    <property type="match status" value="1"/>
</dbReference>
<name>A0A165KJ39_9APHY</name>
<dbReference type="AlphaFoldDB" id="A0A165KJ39"/>
<reference evidence="5 6" key="1">
    <citation type="journal article" date="2016" name="Mol. Biol. Evol.">
        <title>Comparative Genomics of Early-Diverging Mushroom-Forming Fungi Provides Insights into the Origins of Lignocellulose Decay Capabilities.</title>
        <authorList>
            <person name="Nagy L.G."/>
            <person name="Riley R."/>
            <person name="Tritt A."/>
            <person name="Adam C."/>
            <person name="Daum C."/>
            <person name="Floudas D."/>
            <person name="Sun H."/>
            <person name="Yadav J.S."/>
            <person name="Pangilinan J."/>
            <person name="Larsson K.H."/>
            <person name="Matsuura K."/>
            <person name="Barry K."/>
            <person name="Labutti K."/>
            <person name="Kuo R."/>
            <person name="Ohm R.A."/>
            <person name="Bhattacharya S.S."/>
            <person name="Shirouzu T."/>
            <person name="Yoshinaga Y."/>
            <person name="Martin F.M."/>
            <person name="Grigoriev I.V."/>
            <person name="Hibbett D.S."/>
        </authorList>
    </citation>
    <scope>NUCLEOTIDE SEQUENCE [LARGE SCALE GENOMIC DNA]</scope>
    <source>
        <strain evidence="5 6">L-15889</strain>
    </source>
</reference>
<dbReference type="STRING" id="1314783.A0A165KJ39"/>
<feature type="domain" description="Nephrocystin 3-like N-terminal" evidence="4">
    <location>
        <begin position="297"/>
        <end position="443"/>
    </location>
</feature>
<feature type="region of interest" description="Disordered" evidence="3">
    <location>
        <begin position="1"/>
        <end position="98"/>
    </location>
</feature>
<evidence type="ECO:0000256" key="2">
    <source>
        <dbReference type="PROSITE-ProRule" id="PRU00221"/>
    </source>
</evidence>
<evidence type="ECO:0000313" key="6">
    <source>
        <dbReference type="Proteomes" id="UP000076727"/>
    </source>
</evidence>
<dbReference type="Pfam" id="PF00400">
    <property type="entry name" value="WD40"/>
    <property type="match status" value="1"/>
</dbReference>
<feature type="compositionally biased region" description="Low complexity" evidence="3">
    <location>
        <begin position="26"/>
        <end position="37"/>
    </location>
</feature>
<sequence length="938" mass="103477">MAEGHDRRKQKHLGLFEGLIPRRRPSPSAQASRSVSPTATLTPGAVTPPASLRHLHTVSGHPVTQASASAHDLSPDPSSSEDHARTGTVLDNEPTEAYSGPVSTGLAILKSALQLTEKVSDVCPHLKVAVGGLLGVVELIEQFRDVHEDFKDIAAKIDTMVKTLGKYQSWLSVNQIEVNEWVDTILHKIEQLKSVLEKKLKRNVVHRALLMPTDRREVVRCIRAVGDSVDIILMNMNIEELAKLDMLVQSDFNAKLSPVKSARYDAMDIPPCLEETRVQLLEDILAWAVPGEVANVPPVFFLSGVAGSGKSTVAKSVCARLQDMGILGASFFCSRRSTAEQRDVRSIFRTLAYLLSLHSLKFATEVREALKNDPDAAATVPKDQFRMLIDTPAKAAFTTEDTAPIIVIDAVDECDGADATYELLEIILRQAPRLHLKFLVTSRPEARIRDVFGKPGSTALRLQDIESDVVNADIDKYLTSTLSGIENNWPSPNDINTLVSRSRGLFIYAATACKYVTYHSGDRRERLQKLVSPHGRPLADMEEMYDLILDQAQLKLDDEEASAVRRCLTAIACARDSLSLYDFAHFLDLTPRKARVAFAALHSVVDVPKSDDGLLTTYHASFPEYLISGARSASKVADPKVIHREFFEKCLEIMKSGLFFNVSGCSTSYATNTKQSSHSELSPCLRYACRFFIDHLTMSSCSVNLAAEKVSTFLWDDFLYWVEALSASGHAGAASSLVMKLVVWFRAQASADMTESVAACLRLLLDANQFLVRFRTPILSSAPHIYLSALAFTPPDSEIARAWQDRLERRLVVHTKQQLEAIPLLRLHGHESWILRVAFSADGRQIVSASEDGIIRFWDSGTGDAIGQPVQGPIHRVRSVAFSPDRTHVVFAFSEDGNYSLLIWDAKTGHTVGHPLKGHTGYSGMRGPGWVTLPAGRR</sequence>
<evidence type="ECO:0000313" key="5">
    <source>
        <dbReference type="EMBL" id="KZT63203.1"/>
    </source>
</evidence>
<dbReference type="InterPro" id="IPR027417">
    <property type="entry name" value="P-loop_NTPase"/>
</dbReference>
<evidence type="ECO:0000259" key="4">
    <source>
        <dbReference type="Pfam" id="PF24883"/>
    </source>
</evidence>
<dbReference type="InterPro" id="IPR056884">
    <property type="entry name" value="NPHP3-like_N"/>
</dbReference>
<dbReference type="SUPFAM" id="SSF69322">
    <property type="entry name" value="Tricorn protease domain 2"/>
    <property type="match status" value="1"/>
</dbReference>
<dbReference type="InterPro" id="IPR015943">
    <property type="entry name" value="WD40/YVTN_repeat-like_dom_sf"/>
</dbReference>
<dbReference type="EMBL" id="KV429218">
    <property type="protein sequence ID" value="KZT63203.1"/>
    <property type="molecule type" value="Genomic_DNA"/>
</dbReference>
<accession>A0A165KJ39</accession>
<dbReference type="Gene3D" id="2.130.10.10">
    <property type="entry name" value="YVTN repeat-like/Quinoprotein amine dehydrogenase"/>
    <property type="match status" value="1"/>
</dbReference>
<proteinExistence type="predicted"/>
<dbReference type="InterPro" id="IPR001680">
    <property type="entry name" value="WD40_rpt"/>
</dbReference>
<organism evidence="5 6">
    <name type="scientific">Daedalea quercina L-15889</name>
    <dbReference type="NCBI Taxonomy" id="1314783"/>
    <lineage>
        <taxon>Eukaryota</taxon>
        <taxon>Fungi</taxon>
        <taxon>Dikarya</taxon>
        <taxon>Basidiomycota</taxon>
        <taxon>Agaricomycotina</taxon>
        <taxon>Agaricomycetes</taxon>
        <taxon>Polyporales</taxon>
        <taxon>Fomitopsis</taxon>
    </lineage>
</organism>